<proteinExistence type="predicted"/>
<dbReference type="PRINTS" id="PR00301">
    <property type="entry name" value="HEATSHOCK70"/>
</dbReference>
<dbReference type="STRING" id="1245745.A0A0A2VPY0"/>
<sequence length="606" mass="67165">MGDSSVATVNRALAQLNVNRDAKRLVVAIDFGTTYSGIAYCFPDLPPDGKLTAIRKWPGTHVQAAKVPTIVKYDKNDWGKYEWGTLLKSAEDHIVGIKLLLDPSQKLPWHVPPTDLNATMKLLPPFKTPKNVATDFMRSLKAHGMPQIATNLAQDALDLFQVEYVMSVPAVWSDAAKNATLEAAKAAGISPVTLIKEPEAAALYSIRQLDAFLTPGDVIVICDAGGGTVDLISYEIEKVSPSLELREIVPGTGDTVGSIALNRRFKAVLEALIPSDRWQKFKDSRAMVKASQQFENEIKLEFSGDLNEEFYVDLPGADLDDIPEKGLLGNEWKMTGRDVKAIFDPVIADILHLIQHQVQAVQREGKAVRLTEKAIFLVGGFGSSEYLRKEVERVHEGIKVAQPDDAWAAIAKGAALSKMPDNAVVTSVSAVRHYGVECGAMYDKVIDKGQPSYYGRFTGERMAHRMSWHITIGDNIKRNDKIRLGFYRHLPENFTANDAVFKSTLYDCVDENAPIHRSKSRNVKVNCVLYADVSKVPLSKFSKRTRKHSQALVSKRAGFPSETDDHGETYWEVTYDLVICFDSAVMKFSMELDGETLGSVEARFEQ</sequence>
<keyword evidence="2" id="KW-0067">ATP-binding</keyword>
<dbReference type="Gene3D" id="3.30.420.40">
    <property type="match status" value="2"/>
</dbReference>
<keyword evidence="1" id="KW-0547">Nucleotide-binding</keyword>
<comment type="caution">
    <text evidence="3">The sequence shown here is derived from an EMBL/GenBank/DDBJ whole genome shotgun (WGS) entry which is preliminary data.</text>
</comment>
<dbReference type="InterPro" id="IPR043129">
    <property type="entry name" value="ATPase_NBD"/>
</dbReference>
<dbReference type="InterPro" id="IPR013126">
    <property type="entry name" value="Hsp_70_fam"/>
</dbReference>
<dbReference type="HOGENOM" id="CLU_009958_6_1_1"/>
<protein>
    <submittedName>
        <fullName evidence="3">Chaperone protein DnaK</fullName>
    </submittedName>
</protein>
<dbReference type="eggNOG" id="KOG0101">
    <property type="taxonomic scope" value="Eukaryota"/>
</dbReference>
<gene>
    <name evidence="3" type="ORF">BBAD15_g6486</name>
</gene>
<evidence type="ECO:0000313" key="4">
    <source>
        <dbReference type="Proteomes" id="UP000030106"/>
    </source>
</evidence>
<dbReference type="Gene3D" id="3.90.640.10">
    <property type="entry name" value="Actin, Chain A, domain 4"/>
    <property type="match status" value="1"/>
</dbReference>
<dbReference type="CDD" id="cd10170">
    <property type="entry name" value="ASKHA_NBD_HSP70"/>
    <property type="match status" value="1"/>
</dbReference>
<dbReference type="GO" id="GO:0140662">
    <property type="term" value="F:ATP-dependent protein folding chaperone"/>
    <property type="evidence" value="ECO:0007669"/>
    <property type="project" value="InterPro"/>
</dbReference>
<dbReference type="AlphaFoldDB" id="A0A0A2VPY0"/>
<dbReference type="Pfam" id="PF00012">
    <property type="entry name" value="HSP70"/>
    <property type="match status" value="1"/>
</dbReference>
<evidence type="ECO:0000313" key="3">
    <source>
        <dbReference type="EMBL" id="KGQ08180.1"/>
    </source>
</evidence>
<organism evidence="3 4">
    <name type="scientific">Beauveria bassiana D1-5</name>
    <dbReference type="NCBI Taxonomy" id="1245745"/>
    <lineage>
        <taxon>Eukaryota</taxon>
        <taxon>Fungi</taxon>
        <taxon>Dikarya</taxon>
        <taxon>Ascomycota</taxon>
        <taxon>Pezizomycotina</taxon>
        <taxon>Sordariomycetes</taxon>
        <taxon>Hypocreomycetidae</taxon>
        <taxon>Hypocreales</taxon>
        <taxon>Cordycipitaceae</taxon>
        <taxon>Beauveria</taxon>
    </lineage>
</organism>
<dbReference type="SUPFAM" id="SSF53067">
    <property type="entry name" value="Actin-like ATPase domain"/>
    <property type="match status" value="2"/>
</dbReference>
<name>A0A0A2VPY0_BEABA</name>
<dbReference type="OrthoDB" id="2963168at2759"/>
<evidence type="ECO:0000256" key="2">
    <source>
        <dbReference type="ARBA" id="ARBA00022840"/>
    </source>
</evidence>
<dbReference type="EMBL" id="ANFO01000605">
    <property type="protein sequence ID" value="KGQ08180.1"/>
    <property type="molecule type" value="Genomic_DNA"/>
</dbReference>
<dbReference type="PANTHER" id="PTHR14187">
    <property type="entry name" value="ALPHA KINASE/ELONGATION FACTOR 2 KINASE"/>
    <property type="match status" value="1"/>
</dbReference>
<evidence type="ECO:0000256" key="1">
    <source>
        <dbReference type="ARBA" id="ARBA00022741"/>
    </source>
</evidence>
<dbReference type="PANTHER" id="PTHR14187:SF82">
    <property type="entry name" value="FAMILY CHAPERONE, PUTATIVE (AFU_ORTHOLOGUE AFUA_7G08575)-RELATED"/>
    <property type="match status" value="1"/>
</dbReference>
<dbReference type="GO" id="GO:0005524">
    <property type="term" value="F:ATP binding"/>
    <property type="evidence" value="ECO:0007669"/>
    <property type="project" value="UniProtKB-KW"/>
</dbReference>
<accession>A0A0A2VPY0</accession>
<reference evidence="3 4" key="1">
    <citation type="submission" date="2012-10" db="EMBL/GenBank/DDBJ databases">
        <title>Genome sequencing and analysis of entomopathogenic fungi Beauveria bassiana D1-5.</title>
        <authorList>
            <person name="Li Q."/>
            <person name="Wang L."/>
            <person name="Zhang Z."/>
            <person name="Wang Q."/>
            <person name="Ren J."/>
            <person name="Wang M."/>
            <person name="Xu W."/>
            <person name="Wang J."/>
            <person name="Lu Y."/>
            <person name="Du Q."/>
            <person name="Sun Z."/>
        </authorList>
    </citation>
    <scope>NUCLEOTIDE SEQUENCE [LARGE SCALE GENOMIC DNA]</scope>
    <source>
        <strain evidence="3 4">D1-5</strain>
    </source>
</reference>
<dbReference type="Proteomes" id="UP000030106">
    <property type="component" value="Unassembled WGS sequence"/>
</dbReference>